<dbReference type="Pfam" id="PF13199">
    <property type="entry name" value="Glyco_hydro_66"/>
    <property type="match status" value="1"/>
</dbReference>
<organism evidence="4 5">
    <name type="scientific">Segatella copri</name>
    <dbReference type="NCBI Taxonomy" id="165179"/>
    <lineage>
        <taxon>Bacteria</taxon>
        <taxon>Pseudomonadati</taxon>
        <taxon>Bacteroidota</taxon>
        <taxon>Bacteroidia</taxon>
        <taxon>Bacteroidales</taxon>
        <taxon>Prevotellaceae</taxon>
        <taxon>Segatella</taxon>
    </lineage>
</organism>
<keyword evidence="2 3" id="KW-0732">Signal</keyword>
<evidence type="ECO:0000256" key="2">
    <source>
        <dbReference type="ARBA" id="ARBA00022729"/>
    </source>
</evidence>
<comment type="caution">
    <text evidence="4">The sequence shown here is derived from an EMBL/GenBank/DDBJ whole genome shotgun (WGS) entry which is preliminary data.</text>
</comment>
<dbReference type="AlphaFoldDB" id="A0AA92SYS1"/>
<feature type="signal peptide" evidence="3">
    <location>
        <begin position="1"/>
        <end position="28"/>
    </location>
</feature>
<accession>A0AA92SYS1</accession>
<reference evidence="4 5" key="1">
    <citation type="submission" date="2018-08" db="EMBL/GenBank/DDBJ databases">
        <title>A genome reference for cultivated species of the human gut microbiota.</title>
        <authorList>
            <person name="Zou Y."/>
            <person name="Xue W."/>
            <person name="Luo G."/>
        </authorList>
    </citation>
    <scope>NUCLEOTIDE SEQUENCE [LARGE SCALE GENOMIC DNA]</scope>
    <source>
        <strain evidence="4 5">TF06-40</strain>
    </source>
</reference>
<feature type="chain" id="PRO_5041716047" evidence="3">
    <location>
        <begin position="29"/>
        <end position="800"/>
    </location>
</feature>
<dbReference type="Gene3D" id="2.60.40.1180">
    <property type="entry name" value="Golgi alpha-mannosidase II"/>
    <property type="match status" value="1"/>
</dbReference>
<dbReference type="InterPro" id="IPR013783">
    <property type="entry name" value="Ig-like_fold"/>
</dbReference>
<dbReference type="CDD" id="cd14745">
    <property type="entry name" value="GH66"/>
    <property type="match status" value="1"/>
</dbReference>
<sequence length="800" mass="89474">MRKPLLLFLPKRMMVLALPLMLSLCSYAATVTSQLSVNMKTDKACYIPGQTVTFVAEGNIPSSTKVRYRHGSHVLLVQDFSEVAKSKQWTWLPPSTDYQGYLVELYTEGSGVENILGTIAVDVSSNWKRFPRYGFVADFDNYSSTVDKNANIKSEMAYLNRLHINGVQFQDWQWMHHRPVKLNGDGSLTQWYTDISNRWVGVEYVKNYIATQHAYGMKSIFYNLCFGAWKDAANDGVKSQWALMKKDGNGNYYQDYHGLPSSWASNIYLQVPGNGDWQQYMVERNKEVYGNFDFDDFQIDQLGYRGTVYDANHQKVDLPSGYGSFIDAMKQAHPEKSLIMNAVSGYGTEQIVNKNVDFCYNEVWGNGNGYGGAPEDLFANLYDIIATNDRLSDHQHPTVFAAYINYDKADNGGSGDHMVNTPGALLTDAVMFALGGSHLEMGDHMLTREYFPAAPLAMSDELKTALVRYYDFLTAYQNWLRGVSSKAAYSAHVSVNGNTVKAWPPQANSIVTFAKTVGNSDVVHFLNFSNTSDLSWRDLNGTRQKPTRKDNLAVTIQTNRKVSKLWVASPDSHAGAVQELSFEQIGNQLTFTLPSLEYWTMVVMEGESQVYLTGEAVKKDGYGAYDLSQAIPLNKASGSNVYKTTVYLKGNELFKFTDGRDWGYCKSYCSEYENYQFNSHIQLAHLSTFGNDYKFCVPESGYYDITINLDSMRIVVKKADPMAIEGVTADVAANKDHAPWYSLAGDRAPNPHKGIYQMPIMNGETTGQYGLPVATCGASRYALSDKSSFGGSFGIVQITI</sequence>
<dbReference type="Gene3D" id="2.60.40.10">
    <property type="entry name" value="Immunoglobulins"/>
    <property type="match status" value="1"/>
</dbReference>
<proteinExistence type="inferred from homology"/>
<dbReference type="InterPro" id="IPR025092">
    <property type="entry name" value="Glyco_hydro_66"/>
</dbReference>
<comment type="similarity">
    <text evidence="1">Belongs to the glycosyl hydrolase 66 family.</text>
</comment>
<dbReference type="InterPro" id="IPR013780">
    <property type="entry name" value="Glyco_hydro_b"/>
</dbReference>
<dbReference type="RefSeq" id="WP_117693206.1">
    <property type="nucleotide sequence ID" value="NZ_QSSA01000010.1"/>
</dbReference>
<protein>
    <submittedName>
        <fullName evidence="4">SusF/SusE family outer membrane protein</fullName>
    </submittedName>
</protein>
<dbReference type="EMBL" id="QSSA01000010">
    <property type="protein sequence ID" value="RGL61350.1"/>
    <property type="molecule type" value="Genomic_DNA"/>
</dbReference>
<gene>
    <name evidence="4" type="ORF">DXC61_05900</name>
</gene>
<evidence type="ECO:0000313" key="5">
    <source>
        <dbReference type="Proteomes" id="UP000261187"/>
    </source>
</evidence>
<dbReference type="Gene3D" id="3.20.20.80">
    <property type="entry name" value="Glycosidases"/>
    <property type="match status" value="1"/>
</dbReference>
<evidence type="ECO:0000256" key="1">
    <source>
        <dbReference type="ARBA" id="ARBA00010837"/>
    </source>
</evidence>
<dbReference type="Gene3D" id="2.60.40.3620">
    <property type="match status" value="1"/>
</dbReference>
<dbReference type="Proteomes" id="UP000261187">
    <property type="component" value="Unassembled WGS sequence"/>
</dbReference>
<evidence type="ECO:0000313" key="4">
    <source>
        <dbReference type="EMBL" id="RGL61350.1"/>
    </source>
</evidence>
<name>A0AA92SYS1_9BACT</name>
<evidence type="ECO:0000256" key="3">
    <source>
        <dbReference type="SAM" id="SignalP"/>
    </source>
</evidence>